<dbReference type="GO" id="GO:0048193">
    <property type="term" value="P:Golgi vesicle transport"/>
    <property type="evidence" value="ECO:0007669"/>
    <property type="project" value="TreeGrafter"/>
</dbReference>
<name>A0A2H6KGL4_9APIC</name>
<evidence type="ECO:0000313" key="5">
    <source>
        <dbReference type="Proteomes" id="UP000236319"/>
    </source>
</evidence>
<evidence type="ECO:0000313" key="4">
    <source>
        <dbReference type="EMBL" id="GBE62121.1"/>
    </source>
</evidence>
<dbReference type="GO" id="GO:0005794">
    <property type="term" value="C:Golgi apparatus"/>
    <property type="evidence" value="ECO:0007669"/>
    <property type="project" value="TreeGrafter"/>
</dbReference>
<evidence type="ECO:0008006" key="6">
    <source>
        <dbReference type="Google" id="ProtNLM"/>
    </source>
</evidence>
<keyword evidence="3" id="KW-1133">Transmembrane helix</keyword>
<gene>
    <name evidence="4" type="ORF">BOVATA_036140</name>
</gene>
<dbReference type="GeneID" id="39875891"/>
<feature type="transmembrane region" description="Helical" evidence="3">
    <location>
        <begin position="2690"/>
        <end position="2711"/>
    </location>
</feature>
<dbReference type="GO" id="GO:0031267">
    <property type="term" value="F:small GTPase binding"/>
    <property type="evidence" value="ECO:0007669"/>
    <property type="project" value="TreeGrafter"/>
</dbReference>
<organism evidence="4 5">
    <name type="scientific">Babesia ovata</name>
    <dbReference type="NCBI Taxonomy" id="189622"/>
    <lineage>
        <taxon>Eukaryota</taxon>
        <taxon>Sar</taxon>
        <taxon>Alveolata</taxon>
        <taxon>Apicomplexa</taxon>
        <taxon>Aconoidasida</taxon>
        <taxon>Piroplasmida</taxon>
        <taxon>Babesiidae</taxon>
        <taxon>Babesia</taxon>
    </lineage>
</organism>
<keyword evidence="5" id="KW-1185">Reference proteome</keyword>
<dbReference type="PANTHER" id="PTHR19327:SF0">
    <property type="entry name" value="GOLGIN SUBFAMILY A MEMBER 4"/>
    <property type="match status" value="1"/>
</dbReference>
<evidence type="ECO:0000256" key="1">
    <source>
        <dbReference type="SAM" id="Coils"/>
    </source>
</evidence>
<evidence type="ECO:0000256" key="2">
    <source>
        <dbReference type="SAM" id="MobiDB-lite"/>
    </source>
</evidence>
<sequence length="2759" mass="305387">MFDSRGRGDANLELLGGCCELASTVVSAASGFGARGMAPKALTDCPENLREAIDWLIQVKQGGGISRLSQALGKLLDHVAQDAQTSLPSLPESDGPSAGDVISRLKEFRSSLPKDSAHPNENILHNLCSSFETFLGYKPPGIYDGSGIVYGSASRLCDAILAFLYALFTDVYDNQPYVSGRSILHDVLDKHLKPQLRQGHKGFTHAIPLVADGLRKYNQAVSASNEKVKKPINDLLTYVGEGGVLLTKVNKIQVPKESTPLKPEEAEKAVTAASDLVDQCVGEAKKIQHPFEAAKRGNIVDQYNDLNLQLREKIRNARRNIGHEAKRLKQLSKRERKNLEAFIKMIKQALHKLKTDVNAQITKKVEELVRQLKDKVQAILAQLEKISTSLGQYIMDLDKWIEKTTKDIKAAQKLVQNILDEVNGNVEDKNLNHKHNLDEAIATVESKLEERAADLTQWKAAAQKVLQGTIDSSGNVYKDLDPNQKQGPGETTKIGKGLQQITTAKEKVEGVSSELGNIHGDLQTWNSTASSVLSQVVSKAQDVRNKLDPGGTDTIGKSIKQIAEGKEGIDTANQTLGTQVKSLEKWINDAEKIREQAEKKAREAYDKLKVNKTLSQNVQKIVDANKKIASVHTELGKVHGNLGEWKQQAGDVLQGAINNAQFVYDRLGDGQPVSQGIDKIESNNSLIKDANEKLGTEVTALGKWSKAAKDVISKADGKCVKILEKVKTTDQKSVIFTQADLLHKDGKRLLQAAITAKQQVEQNVTAALEAVVQMDKSLKTDLKDVKQDIKIGIDHVIKTLQVKELDTLVKNDLRTLRGRISELGQQADTSTSGNGLVGAQLKALEDAKNILDNGAVQQIKLAEQGLVGKFQSEIQVKLQSAVSEVDQAIGNLGGKFGGTDKTTVDKIFSHIKEKVGKIRGTAGNGRWDNEGGQGLEGIKSKVKSYVHAFTGGDGTQFNEIVKGWIERTIMPYNGAVRMMVGKNGRYDDSEKSNIENVALAFKEQLKIQADSAGEVVQQIKNGSGGDIAKSIQAVKDGCETFAKYLDTELQKPDSANSGIVSKVKEPLKTYIQSTAKCICDCSHCNQDCKQNSVASAILCALSSVGRQVSNELSSLLLNIADGTIDSRPGDNSIAAILDKITSIAEELDDKLKAATQQQPPATSTESPAKAVDNRSSEVSRQVEGLTNTFTSKVTSELTKAVNQLPGAVTDFDTEAQKLIKAAAKTAITKAAEEISQDGQEINLKTTMDKFHTAYDPIQKDLQKQLDAEVEKHIGDDDPAGLKGVTADKVKLSQLFTLYRGHVVPGKVSAAGGLKGTAEEGKLPEAIGNIKTEVFEKLNMIEPSPRNGKAEITTDTFTGPFDTIQKELGEIKRLVENRTQQQPVQDDEGVKDLLKKLEQGLEKGKLSDVADKGLQEIYEKINGLQKDPFQKTTEIEKSVKEIKAQLEELRKKLKKENGDKDKDDVINRLKYMQEKGLGTEQNVWTPNGQPLSGLGKIQGELKKQNDILPGQTKIIGEAMRQIQLELFRMGIKIQNVFNDDDILDKLRRLQYRIGKGKNIGLEAIYKAIKNLQEHPFKQKPTEIDEANNLIKQELTTLQAVLQDKPGNDVIKSLEDLKNTGLSGTKWDENRNGKSKSLQTIESDLKGQQNELGQQPGKIDQGVQDITGELDSLRQKLKDEVNKKLDDLKNHGLNNGNETWNDNGFEKGLTQITTDIETIKSKDVEDVKEKLKELCTAIRMLAKDAEWFLNELKDGKIGEQLKQIRDEIDKLHGRLVDGPIKDLRAFLRFLDNGKAQIIHDLHAYVNKEVKQAEEALINEARRQCASNIKELLTLFARKVEEELDPLPPLINGDLQKGYKGFVKQVEGKPEPQVAGAQGEFEKFEELVKTLPTEPKERVFKKLAAVFMHFYGELKAYVHKEIRREHKEEGKKKNPVPQEPETLYTDKLVRVTLSLNALLEYIRTEDIFDHRLQALLHSLTDALSNLRPESFARPSSPLLDGLVEGLTKFAAEFTCAYVSAYAGAQFTDGQGEKYAKVFLTTLPTLCDAFNRLAEQCGKNGRWRDLHINSSSKLGTFLQRCGYKVATSPFDQDGELRDDCNGRDVYVLVSQKIEETDNNEHLEKCLSLTHACNLIELLKCLCTHLQQYYRTCHLKVHPSPRPPCSIYEMLTWCCGLPHNAVYLSVTHDALPSLFEAPDEPDSTDSEVSLTDLSSLALVAHPESITAASLTDALTEVCHRSHSVLTTLLGYGHAGGIYAVDFNANPGGLLYPCDTDDFICLLFDVIKRLHHQLHFLYRRCLYNTRHGGWLDCWYGRGVGGSSWKCNTMQCANQMCDQQCNQTHNQICNQSCDQHPKCGVKSPLQSFLEDGLVGFLPHAVTPMDTCVKCSGCDTKSPGLPCKTPMGLSNITRLASRAFSGRHIMDVLGAFCGGASSPLTRLCGFLNCLLTRPPRTPDDLFAFFYQFICDWSDGVEHRKAAFEDAVGDACFWQRGVTLDVSTVFGISDHGNETEMPHLTGDLFSLVKCNGTPHSAPSHPCGPYLKPLNHDVRATFAREYAHLYLSWVVYLTETFYDLLKQLLQDCERTCAEATSTCHANSCDNDCTAKHRPMAQGSEHLDSCPSIVDCDHTTPTLFQYGFALRDVHTLAGSTHGQQNKRTCEDFCMALRIVVKAMNPLHRLAHETIPEYLYRIRAPFLYTIIALWLTATIYILHSLLYRMDVLRIRSHLLTTKASHLIDVKALLAGSRKMLSLYRDVDYFDDDFHP</sequence>
<dbReference type="PANTHER" id="PTHR19327">
    <property type="entry name" value="GOLGIN"/>
    <property type="match status" value="1"/>
</dbReference>
<comment type="caution">
    <text evidence="4">The sequence shown here is derived from an EMBL/GenBank/DDBJ whole genome shotgun (WGS) entry which is preliminary data.</text>
</comment>
<keyword evidence="1" id="KW-0175">Coiled coil</keyword>
<dbReference type="EMBL" id="BDSA01000004">
    <property type="protein sequence ID" value="GBE62121.1"/>
    <property type="molecule type" value="Genomic_DNA"/>
</dbReference>
<dbReference type="RefSeq" id="XP_028868364.1">
    <property type="nucleotide sequence ID" value="XM_029012531.1"/>
</dbReference>
<feature type="region of interest" description="Disordered" evidence="2">
    <location>
        <begin position="476"/>
        <end position="495"/>
    </location>
</feature>
<accession>A0A2H6KGL4</accession>
<dbReference type="OrthoDB" id="432483at2759"/>
<keyword evidence="3" id="KW-0812">Transmembrane</keyword>
<proteinExistence type="predicted"/>
<feature type="region of interest" description="Disordered" evidence="2">
    <location>
        <begin position="1151"/>
        <end position="1183"/>
    </location>
</feature>
<protein>
    <recommendedName>
        <fullName evidence="6">Extracellular matrix-binding ebh</fullName>
    </recommendedName>
</protein>
<reference evidence="4 5" key="1">
    <citation type="journal article" date="2017" name="BMC Genomics">
        <title>Whole-genome assembly of Babesia ovata and comparative genomics between closely related pathogens.</title>
        <authorList>
            <person name="Yamagishi J."/>
            <person name="Asada M."/>
            <person name="Hakimi H."/>
            <person name="Tanaka T.Q."/>
            <person name="Sugimoto C."/>
            <person name="Kawazu S."/>
        </authorList>
    </citation>
    <scope>NUCLEOTIDE SEQUENCE [LARGE SCALE GENOMIC DNA]</scope>
    <source>
        <strain evidence="4 5">Miyake</strain>
    </source>
</reference>
<dbReference type="VEuPathDB" id="PiroplasmaDB:BOVATA_036140"/>
<feature type="coiled-coil region" evidence="1">
    <location>
        <begin position="580"/>
        <end position="607"/>
    </location>
</feature>
<feature type="coiled-coil region" evidence="1">
    <location>
        <begin position="300"/>
        <end position="334"/>
    </location>
</feature>
<keyword evidence="3" id="KW-0472">Membrane</keyword>
<feature type="coiled-coil region" evidence="1">
    <location>
        <begin position="1431"/>
        <end position="1462"/>
    </location>
</feature>
<evidence type="ECO:0000256" key="3">
    <source>
        <dbReference type="SAM" id="Phobius"/>
    </source>
</evidence>
<dbReference type="Proteomes" id="UP000236319">
    <property type="component" value="Unassembled WGS sequence"/>
</dbReference>
<feature type="coiled-coil region" evidence="1">
    <location>
        <begin position="358"/>
        <end position="421"/>
    </location>
</feature>
<feature type="compositionally biased region" description="Polar residues" evidence="2">
    <location>
        <begin position="1154"/>
        <end position="1166"/>
    </location>
</feature>